<keyword evidence="2" id="KW-1185">Reference proteome</keyword>
<dbReference type="EMBL" id="MU150237">
    <property type="protein sequence ID" value="KAF9467411.1"/>
    <property type="molecule type" value="Genomic_DNA"/>
</dbReference>
<evidence type="ECO:0000313" key="1">
    <source>
        <dbReference type="EMBL" id="KAF9467411.1"/>
    </source>
</evidence>
<proteinExistence type="predicted"/>
<sequence length="209" mass="23052">MPAQSFSATTIEYGVPRQRQSPVSPNQDCPRHSDLVGHAFATTWDVPGGTIGWITQLVDSITMRQRYIATQLLQTLKTHEVFKDVTIVGLVSSHPAVCNALAKYAGVKVDEIDLEFIKTNASSILSSTSVSYVKDAALRGSLFQDKEDYEPGAVSSAYTEFFVDHGEPLRALETLQRRKEWCLGELLDGHEFVVLLPVPPKEVLFDGQG</sequence>
<accession>A0A9P5YF57</accession>
<name>A0A9P5YF57_9AGAR</name>
<reference evidence="1" key="1">
    <citation type="submission" date="2020-11" db="EMBL/GenBank/DDBJ databases">
        <authorList>
            <consortium name="DOE Joint Genome Institute"/>
            <person name="Ahrendt S."/>
            <person name="Riley R."/>
            <person name="Andreopoulos W."/>
            <person name="Labutti K."/>
            <person name="Pangilinan J."/>
            <person name="Ruiz-Duenas F.J."/>
            <person name="Barrasa J.M."/>
            <person name="Sanchez-Garcia M."/>
            <person name="Camarero S."/>
            <person name="Miyauchi S."/>
            <person name="Serrano A."/>
            <person name="Linde D."/>
            <person name="Babiker R."/>
            <person name="Drula E."/>
            <person name="Ayuso-Fernandez I."/>
            <person name="Pacheco R."/>
            <person name="Padilla G."/>
            <person name="Ferreira P."/>
            <person name="Barriuso J."/>
            <person name="Kellner H."/>
            <person name="Castanera R."/>
            <person name="Alfaro M."/>
            <person name="Ramirez L."/>
            <person name="Pisabarro A.G."/>
            <person name="Kuo A."/>
            <person name="Tritt A."/>
            <person name="Lipzen A."/>
            <person name="He G."/>
            <person name="Yan M."/>
            <person name="Ng V."/>
            <person name="Cullen D."/>
            <person name="Martin F."/>
            <person name="Rosso M.-N."/>
            <person name="Henrissat B."/>
            <person name="Hibbett D."/>
            <person name="Martinez A.T."/>
            <person name="Grigoriev I.V."/>
        </authorList>
    </citation>
    <scope>NUCLEOTIDE SEQUENCE</scope>
    <source>
        <strain evidence="1">CBS 247.69</strain>
    </source>
</reference>
<protein>
    <submittedName>
        <fullName evidence="1">Uncharacterized protein</fullName>
    </submittedName>
</protein>
<organism evidence="1 2">
    <name type="scientific">Collybia nuda</name>
    <dbReference type="NCBI Taxonomy" id="64659"/>
    <lineage>
        <taxon>Eukaryota</taxon>
        <taxon>Fungi</taxon>
        <taxon>Dikarya</taxon>
        <taxon>Basidiomycota</taxon>
        <taxon>Agaricomycotina</taxon>
        <taxon>Agaricomycetes</taxon>
        <taxon>Agaricomycetidae</taxon>
        <taxon>Agaricales</taxon>
        <taxon>Tricholomatineae</taxon>
        <taxon>Clitocybaceae</taxon>
        <taxon>Collybia</taxon>
    </lineage>
</organism>
<dbReference type="AlphaFoldDB" id="A0A9P5YF57"/>
<dbReference type="Proteomes" id="UP000807353">
    <property type="component" value="Unassembled WGS sequence"/>
</dbReference>
<gene>
    <name evidence="1" type="ORF">BDZ94DRAFT_1305486</name>
</gene>
<dbReference type="OrthoDB" id="2019666at2759"/>
<comment type="caution">
    <text evidence="1">The sequence shown here is derived from an EMBL/GenBank/DDBJ whole genome shotgun (WGS) entry which is preliminary data.</text>
</comment>
<evidence type="ECO:0000313" key="2">
    <source>
        <dbReference type="Proteomes" id="UP000807353"/>
    </source>
</evidence>